<keyword evidence="3" id="KW-1185">Reference proteome</keyword>
<evidence type="ECO:0000313" key="3">
    <source>
        <dbReference type="Proteomes" id="UP001320148"/>
    </source>
</evidence>
<dbReference type="EMBL" id="AP024488">
    <property type="protein sequence ID" value="BCS95890.1"/>
    <property type="molecule type" value="Genomic_DNA"/>
</dbReference>
<evidence type="ECO:0000259" key="1">
    <source>
        <dbReference type="PROSITE" id="PS50222"/>
    </source>
</evidence>
<protein>
    <recommendedName>
        <fullName evidence="1">EF-hand domain-containing protein</fullName>
    </recommendedName>
</protein>
<accession>A0ABM7PFC7</accession>
<gene>
    <name evidence="2" type="ORF">DSLASN_15220</name>
</gene>
<name>A0ABM7PFC7_9BACT</name>
<dbReference type="InterPro" id="IPR018247">
    <property type="entry name" value="EF_Hand_1_Ca_BS"/>
</dbReference>
<proteinExistence type="predicted"/>
<dbReference type="Proteomes" id="UP001320148">
    <property type="component" value="Chromosome"/>
</dbReference>
<dbReference type="PROSITE" id="PS51257">
    <property type="entry name" value="PROKAR_LIPOPROTEIN"/>
    <property type="match status" value="1"/>
</dbReference>
<reference evidence="2 3" key="1">
    <citation type="submission" date="2021-02" db="EMBL/GenBank/DDBJ databases">
        <title>Complete genome of Desulfoluna sp. strain ASN36.</title>
        <authorList>
            <person name="Takahashi A."/>
            <person name="Kojima H."/>
            <person name="Fukui M."/>
        </authorList>
    </citation>
    <scope>NUCLEOTIDE SEQUENCE [LARGE SCALE GENOMIC DNA]</scope>
    <source>
        <strain evidence="2 3">ASN36</strain>
    </source>
</reference>
<dbReference type="RefSeq" id="WP_236892237.1">
    <property type="nucleotide sequence ID" value="NZ_AP024488.1"/>
</dbReference>
<dbReference type="PROSITE" id="PS50222">
    <property type="entry name" value="EF_HAND_2"/>
    <property type="match status" value="1"/>
</dbReference>
<evidence type="ECO:0000313" key="2">
    <source>
        <dbReference type="EMBL" id="BCS95890.1"/>
    </source>
</evidence>
<dbReference type="PROSITE" id="PS00018">
    <property type="entry name" value="EF_HAND_1"/>
    <property type="match status" value="1"/>
</dbReference>
<feature type="domain" description="EF-hand" evidence="1">
    <location>
        <begin position="231"/>
        <end position="265"/>
    </location>
</feature>
<dbReference type="InterPro" id="IPR002048">
    <property type="entry name" value="EF_hand_dom"/>
</dbReference>
<sequence length="265" mass="27609">MARTEIKRVGSLLRTALVLVCVLLLTVLSVGCDDDESLESKLEEAKIAVDDGDYNRAVAILEGMSGKEALDVLSSAYAGLVGVDTFKILIQAGDGDSGESKGSIDLIGKIIGTSGDGSLTCETVWLKSSLMDQAVTALIASAGGSTALDENGQAKLGIYGFTDFLLVTGEILCFNYSDDNAQFTVTLTEAGVSALDDDFTGITVTSDQLDRMSVNMGYVKQGALALGSNNDLAEELDAFLLEIDLDGNGAVSEAEYVSFLNGLGA</sequence>
<organism evidence="2 3">
    <name type="scientific">Desulfoluna limicola</name>
    <dbReference type="NCBI Taxonomy" id="2810562"/>
    <lineage>
        <taxon>Bacteria</taxon>
        <taxon>Pseudomonadati</taxon>
        <taxon>Thermodesulfobacteriota</taxon>
        <taxon>Desulfobacteria</taxon>
        <taxon>Desulfobacterales</taxon>
        <taxon>Desulfolunaceae</taxon>
        <taxon>Desulfoluna</taxon>
    </lineage>
</organism>